<name>A0A7R7W787_ASPKA</name>
<gene>
    <name evidence="1" type="ORF">AKAW2_30976A</name>
</gene>
<reference evidence="1" key="1">
    <citation type="submission" date="2021-01" db="EMBL/GenBank/DDBJ databases">
        <authorList>
            <consortium name="Aspergillus luchuensis mut. kawachii IFO 4304 genome sequencing consortium"/>
            <person name="Kazuki M."/>
            <person name="Futagami T."/>
        </authorList>
    </citation>
    <scope>NUCLEOTIDE SEQUENCE</scope>
    <source>
        <strain evidence="1">IFO 4308</strain>
    </source>
</reference>
<dbReference type="AlphaFoldDB" id="A0A7R7W787"/>
<dbReference type="KEGG" id="aluc:AKAW2_30976A"/>
<keyword evidence="2" id="KW-1185">Reference proteome</keyword>
<accession>A0A7R7W787</accession>
<dbReference type="GeneID" id="64958982"/>
<proteinExistence type="predicted"/>
<dbReference type="Proteomes" id="UP000661280">
    <property type="component" value="Chromosome 3"/>
</dbReference>
<protein>
    <submittedName>
        <fullName evidence="1">Uncharacterized protein</fullName>
    </submittedName>
</protein>
<sequence>MQQDCLLCLQVWILKGGCHLLTTVKDTTNLLPRSHPHRNLQALLPAPVFSAQIAFSLKEGRILPAYALLSPPPFFPSSFSPVPLAPSPLGLDLATSLSKS</sequence>
<evidence type="ECO:0000313" key="2">
    <source>
        <dbReference type="Proteomes" id="UP000661280"/>
    </source>
</evidence>
<reference evidence="1" key="2">
    <citation type="submission" date="2021-02" db="EMBL/GenBank/DDBJ databases">
        <title>Aspergillus luchuensis mut. kawachii IFO 4304 genome sequence.</title>
        <authorList>
            <person name="Mori K."/>
            <person name="Kadooka C."/>
            <person name="Goto M."/>
            <person name="Futagami T."/>
        </authorList>
    </citation>
    <scope>NUCLEOTIDE SEQUENCE</scope>
    <source>
        <strain evidence="1">IFO 4308</strain>
    </source>
</reference>
<organism evidence="1 2">
    <name type="scientific">Aspergillus kawachii</name>
    <name type="common">White koji mold</name>
    <name type="synonym">Aspergillus awamori var. kawachi</name>
    <dbReference type="NCBI Taxonomy" id="1069201"/>
    <lineage>
        <taxon>Eukaryota</taxon>
        <taxon>Fungi</taxon>
        <taxon>Dikarya</taxon>
        <taxon>Ascomycota</taxon>
        <taxon>Pezizomycotina</taxon>
        <taxon>Eurotiomycetes</taxon>
        <taxon>Eurotiomycetidae</taxon>
        <taxon>Eurotiales</taxon>
        <taxon>Aspergillaceae</taxon>
        <taxon>Aspergillus</taxon>
        <taxon>Aspergillus subgen. Circumdati</taxon>
    </lineage>
</organism>
<dbReference type="RefSeq" id="XP_041541423.1">
    <property type="nucleotide sequence ID" value="XM_041687550.1"/>
</dbReference>
<dbReference type="EMBL" id="AP024427">
    <property type="protein sequence ID" value="BCR97657.1"/>
    <property type="molecule type" value="Genomic_DNA"/>
</dbReference>
<evidence type="ECO:0000313" key="1">
    <source>
        <dbReference type="EMBL" id="BCR97657.1"/>
    </source>
</evidence>